<feature type="domain" description="Integrase catalytic" evidence="2">
    <location>
        <begin position="1313"/>
        <end position="1501"/>
    </location>
</feature>
<evidence type="ECO:0000313" key="3">
    <source>
        <dbReference type="Proteomes" id="UP000694867"/>
    </source>
</evidence>
<feature type="region of interest" description="Disordered" evidence="1">
    <location>
        <begin position="1"/>
        <end position="35"/>
    </location>
</feature>
<name>A0AAJ6QK04_9ACAR</name>
<evidence type="ECO:0000313" key="4">
    <source>
        <dbReference type="RefSeq" id="XP_003737379.2"/>
    </source>
</evidence>
<dbReference type="GO" id="GO:0042575">
    <property type="term" value="C:DNA polymerase complex"/>
    <property type="evidence" value="ECO:0007669"/>
    <property type="project" value="UniProtKB-ARBA"/>
</dbReference>
<sequence length="1625" mass="184925">MPDKVELGNEGKAEGNPERKLDDTKEIAGKAGKAGERDELNAKVAFRRSLRDRLTKKIFELEEALRDETASDSDKSRIWRVLEATYDEIKALNLAVMPLLCRLSPEQYEDAIERVFFYEEEFFRIKDAYEITCRPAVQQSSCGAPGTSSQGLALDRKYRLPKFSGDFKKYREWKQLFDVHVHRKRIDPVEKFTLLKEALVGLLASEIAHLEFTASQYPEAIAIIEKKFGCPREAEKDHVFEMQRLYKWRDLHLNDKLSRFVSTLSQNVKALISLGKTYESLSVTVAPGILACLPSTMREDFTRSHFETGLAWVNAPTGRKIFRFFIDSGSERSYISEHVIQSLKLKSVQQECLAMITIGGEVSSYKKYDVFDIGLQSRFDDKAAIRLQATGIPEIAKGDFPVASESFGMSPMADIGENVRRREIDILIGVDNLARVKCGEEVVVVDDRFVASKTIFGWVLAGHNQAPSRDRRAKTFVTANLYQPGTRLPASMVVSMLATTGREKRDSFSESDSSSGKESDDRLNADLEKLWSSELLGIEAPEAPSCGESESALREFFENNIQRLESGRYRVSLPFKDNMRSLGDNENIARGCLKRFLEKNRHKKEVIDAVDKEMEKYLKSGYAELAAPRKPNELVHHLPILPVIKRSPTQSALKVRVVKDAGARRRDEAALNDVLHGGANLLPDVIRVLLRFRHDEIAITCDIEAAFHQYQIHPDHRTFLRYFWPTGISGNPNAPIKEYWSTVLDFGIVSSPFIHCAGIKFHLEQLMREHPNRKKFLEDIDPFSAGGFRLRKWATNSSELGLKMRESLHDPEIQISFDQTEAKFLGLCWNLRSDELSISVAAAIETLGTGEPTKRTLLKSTAKIFDPLGFITPVSIKPKSLLQSLWKQKVGWDAKLTGANLDQYLEIRKTFERARDFRLRRNLNTTARDISKRELHVFCDSSLSAFGCVVYLREVSGDRGGARVSFEASRARVVPLKAGFSIHKLELIGAVLAARIGNKIKQYLNFHLDTMCYWCDNSPTLHWIKDSPDRWKVFIRNRITEIQSLSDPAEWDYVRSAENPADLLSRGVDITEEEFSSMWHSGPQWLAMPGRPAEKHSLNEHFESELEKERKTKVLLVNTAQRPDFLDFGSRLSSWSTAVNSIARILRWSANRRHPASKVALSDPVSTVEALKATEKILLNIQRRHFGEELMSDCKDVGKESKLFKLAPSVDEQGVVRIRSRLERAEELSFAEKFPQVLPGEDAAVRLLIRFYHGKKCFHVGGVAATLSILRKKYYILSARRAVKSVLKDCKVCMRFRVDAAMEPVPPIPNFRLETAPPYTVCGVDYAGPIAYKHENGNLRKGYIILFVCAASRAVHLELVPDMTAYGFLLSLRRFLSRFSGVTKILSDNGLSFVRAAKELKTIYEHVRCATVQQHLVNQEIIWEFITPHSPTHGAWWERMVQTVKRPLRKIIGRNALRFRELETILMEIESLVNQRPITSVQLDPNEINALSPADLLYGHRAKPTLPEMKFKPNTREAAESIVFSKRWKHQQSEIRAFQKRFTEEYLQYLRTAHIRSPVTARSIQVGDVCLLQGPSPSKARWPLCRVLSLSGGERTDRRKRSCLIRTASGQVFQRPIHWLYPLEV</sequence>
<dbReference type="Pfam" id="PF03564">
    <property type="entry name" value="DUF1759"/>
    <property type="match status" value="1"/>
</dbReference>
<dbReference type="GO" id="GO:0015074">
    <property type="term" value="P:DNA integration"/>
    <property type="evidence" value="ECO:0007669"/>
    <property type="project" value="InterPro"/>
</dbReference>
<dbReference type="InterPro" id="IPR001584">
    <property type="entry name" value="Integrase_cat-core"/>
</dbReference>
<proteinExistence type="predicted"/>
<dbReference type="InterPro" id="IPR036397">
    <property type="entry name" value="RNaseH_sf"/>
</dbReference>
<dbReference type="Gene3D" id="3.30.420.10">
    <property type="entry name" value="Ribonuclease H-like superfamily/Ribonuclease H"/>
    <property type="match status" value="1"/>
</dbReference>
<dbReference type="InterPro" id="IPR012337">
    <property type="entry name" value="RNaseH-like_sf"/>
</dbReference>
<dbReference type="InterPro" id="IPR040676">
    <property type="entry name" value="DUF5641"/>
</dbReference>
<evidence type="ECO:0000256" key="1">
    <source>
        <dbReference type="SAM" id="MobiDB-lite"/>
    </source>
</evidence>
<protein>
    <submittedName>
        <fullName evidence="4">Uncharacterized protein LOC100903197</fullName>
    </submittedName>
</protein>
<dbReference type="RefSeq" id="XP_003737379.2">
    <property type="nucleotide sequence ID" value="XM_003737331.2"/>
</dbReference>
<dbReference type="PANTHER" id="PTHR47331">
    <property type="entry name" value="PHD-TYPE DOMAIN-CONTAINING PROTEIN"/>
    <property type="match status" value="1"/>
</dbReference>
<dbReference type="Pfam" id="PF05380">
    <property type="entry name" value="Peptidase_A17"/>
    <property type="match status" value="1"/>
</dbReference>
<dbReference type="KEGG" id="goe:100903197"/>
<accession>A0AAJ6QK04</accession>
<dbReference type="InterPro" id="IPR021109">
    <property type="entry name" value="Peptidase_aspartic_dom_sf"/>
</dbReference>
<dbReference type="GO" id="GO:0003676">
    <property type="term" value="F:nucleic acid binding"/>
    <property type="evidence" value="ECO:0007669"/>
    <property type="project" value="InterPro"/>
</dbReference>
<organism evidence="3 4">
    <name type="scientific">Galendromus occidentalis</name>
    <name type="common">western predatory mite</name>
    <dbReference type="NCBI Taxonomy" id="34638"/>
    <lineage>
        <taxon>Eukaryota</taxon>
        <taxon>Metazoa</taxon>
        <taxon>Ecdysozoa</taxon>
        <taxon>Arthropoda</taxon>
        <taxon>Chelicerata</taxon>
        <taxon>Arachnida</taxon>
        <taxon>Acari</taxon>
        <taxon>Parasitiformes</taxon>
        <taxon>Mesostigmata</taxon>
        <taxon>Gamasina</taxon>
        <taxon>Phytoseioidea</taxon>
        <taxon>Phytoseiidae</taxon>
        <taxon>Typhlodrominae</taxon>
        <taxon>Galendromus</taxon>
    </lineage>
</organism>
<dbReference type="Gene3D" id="2.40.70.10">
    <property type="entry name" value="Acid Proteases"/>
    <property type="match status" value="1"/>
</dbReference>
<dbReference type="Pfam" id="PF18701">
    <property type="entry name" value="DUF5641"/>
    <property type="match status" value="1"/>
</dbReference>
<dbReference type="SUPFAM" id="SSF56672">
    <property type="entry name" value="DNA/RNA polymerases"/>
    <property type="match status" value="1"/>
</dbReference>
<dbReference type="PROSITE" id="PS50994">
    <property type="entry name" value="INTEGRASE"/>
    <property type="match status" value="1"/>
</dbReference>
<dbReference type="Proteomes" id="UP000694867">
    <property type="component" value="Unplaced"/>
</dbReference>
<dbReference type="PANTHER" id="PTHR47331:SF1">
    <property type="entry name" value="GAG-LIKE PROTEIN"/>
    <property type="match status" value="1"/>
</dbReference>
<keyword evidence="3" id="KW-1185">Reference proteome</keyword>
<reference evidence="4" key="1">
    <citation type="submission" date="2025-08" db="UniProtKB">
        <authorList>
            <consortium name="RefSeq"/>
        </authorList>
    </citation>
    <scope>IDENTIFICATION</scope>
</reference>
<dbReference type="GO" id="GO:0071897">
    <property type="term" value="P:DNA biosynthetic process"/>
    <property type="evidence" value="ECO:0007669"/>
    <property type="project" value="UniProtKB-ARBA"/>
</dbReference>
<gene>
    <name evidence="4" type="primary">LOC100903197</name>
</gene>
<dbReference type="InterPro" id="IPR005312">
    <property type="entry name" value="DUF1759"/>
</dbReference>
<dbReference type="InterPro" id="IPR043502">
    <property type="entry name" value="DNA/RNA_pol_sf"/>
</dbReference>
<dbReference type="SUPFAM" id="SSF53098">
    <property type="entry name" value="Ribonuclease H-like"/>
    <property type="match status" value="1"/>
</dbReference>
<dbReference type="InterPro" id="IPR008042">
    <property type="entry name" value="Retrotrans_Pao"/>
</dbReference>
<evidence type="ECO:0000259" key="2">
    <source>
        <dbReference type="PROSITE" id="PS50994"/>
    </source>
</evidence>
<dbReference type="GeneID" id="100903197"/>